<protein>
    <submittedName>
        <fullName evidence="4">CBS domain-containing protein</fullName>
    </submittedName>
</protein>
<dbReference type="InterPro" id="IPR000644">
    <property type="entry name" value="CBS_dom"/>
</dbReference>
<evidence type="ECO:0000256" key="2">
    <source>
        <dbReference type="PROSITE-ProRule" id="PRU00703"/>
    </source>
</evidence>
<gene>
    <name evidence="4" type="ORF">E6K72_11275</name>
</gene>
<sequence>MKVQDVMTKGVESCRRSSDLAAAAMIMWRMDCGVVPVVGDDGREAVGMITDRDICVAVATRHRRAEEITVGEVLSGTLYKVRPGDDIRAALEAMRAERVRRLPVVRDGVLVGIISINDIVRTAEKQAGRARPDISPEDILEVMKAICEPDGGLEVGRKKGGESISAAA</sequence>
<dbReference type="InterPro" id="IPR046342">
    <property type="entry name" value="CBS_dom_sf"/>
</dbReference>
<dbReference type="SMART" id="SM00116">
    <property type="entry name" value="CBS"/>
    <property type="match status" value="2"/>
</dbReference>
<feature type="domain" description="CBS" evidence="3">
    <location>
        <begin position="74"/>
        <end position="131"/>
    </location>
</feature>
<dbReference type="EMBL" id="VBOS01000406">
    <property type="protein sequence ID" value="TMQ50618.1"/>
    <property type="molecule type" value="Genomic_DNA"/>
</dbReference>
<dbReference type="Pfam" id="PF00571">
    <property type="entry name" value="CBS"/>
    <property type="match status" value="2"/>
</dbReference>
<dbReference type="PANTHER" id="PTHR43080:SF2">
    <property type="entry name" value="CBS DOMAIN-CONTAINING PROTEIN"/>
    <property type="match status" value="1"/>
</dbReference>
<evidence type="ECO:0000256" key="1">
    <source>
        <dbReference type="ARBA" id="ARBA00023122"/>
    </source>
</evidence>
<evidence type="ECO:0000259" key="3">
    <source>
        <dbReference type="PROSITE" id="PS51371"/>
    </source>
</evidence>
<dbReference type="SUPFAM" id="SSF54631">
    <property type="entry name" value="CBS-domain pair"/>
    <property type="match status" value="1"/>
</dbReference>
<keyword evidence="1 2" id="KW-0129">CBS domain</keyword>
<dbReference type="InterPro" id="IPR051257">
    <property type="entry name" value="Diverse_CBS-Domain"/>
</dbReference>
<evidence type="ECO:0000313" key="5">
    <source>
        <dbReference type="Proteomes" id="UP000317716"/>
    </source>
</evidence>
<dbReference type="PANTHER" id="PTHR43080">
    <property type="entry name" value="CBS DOMAIN-CONTAINING PROTEIN CBSX3, MITOCHONDRIAL"/>
    <property type="match status" value="1"/>
</dbReference>
<comment type="caution">
    <text evidence="4">The sequence shown here is derived from an EMBL/GenBank/DDBJ whole genome shotgun (WGS) entry which is preliminary data.</text>
</comment>
<dbReference type="AlphaFoldDB" id="A0A538SGX2"/>
<dbReference type="Proteomes" id="UP000317716">
    <property type="component" value="Unassembled WGS sequence"/>
</dbReference>
<proteinExistence type="predicted"/>
<accession>A0A538SGX2</accession>
<name>A0A538SGX2_UNCEI</name>
<organism evidence="4 5">
    <name type="scientific">Eiseniibacteriota bacterium</name>
    <dbReference type="NCBI Taxonomy" id="2212470"/>
    <lineage>
        <taxon>Bacteria</taxon>
        <taxon>Candidatus Eiseniibacteriota</taxon>
    </lineage>
</organism>
<reference evidence="4 5" key="1">
    <citation type="journal article" date="2019" name="Nat. Microbiol.">
        <title>Mediterranean grassland soil C-N compound turnover is dependent on rainfall and depth, and is mediated by genomically divergent microorganisms.</title>
        <authorList>
            <person name="Diamond S."/>
            <person name="Andeer P.F."/>
            <person name="Li Z."/>
            <person name="Crits-Christoph A."/>
            <person name="Burstein D."/>
            <person name="Anantharaman K."/>
            <person name="Lane K.R."/>
            <person name="Thomas B.C."/>
            <person name="Pan C."/>
            <person name="Northen T.R."/>
            <person name="Banfield J.F."/>
        </authorList>
    </citation>
    <scope>NUCLEOTIDE SEQUENCE [LARGE SCALE GENOMIC DNA]</scope>
    <source>
        <strain evidence="4">WS_2</strain>
    </source>
</reference>
<dbReference type="PROSITE" id="PS51371">
    <property type="entry name" value="CBS"/>
    <property type="match status" value="2"/>
</dbReference>
<feature type="domain" description="CBS" evidence="3">
    <location>
        <begin position="7"/>
        <end position="66"/>
    </location>
</feature>
<dbReference type="Gene3D" id="3.10.580.10">
    <property type="entry name" value="CBS-domain"/>
    <property type="match status" value="1"/>
</dbReference>
<evidence type="ECO:0000313" key="4">
    <source>
        <dbReference type="EMBL" id="TMQ50618.1"/>
    </source>
</evidence>